<organism evidence="3 4">
    <name type="scientific">Rhodovibrio sodomensis</name>
    <dbReference type="NCBI Taxonomy" id="1088"/>
    <lineage>
        <taxon>Bacteria</taxon>
        <taxon>Pseudomonadati</taxon>
        <taxon>Pseudomonadota</taxon>
        <taxon>Alphaproteobacteria</taxon>
        <taxon>Rhodospirillales</taxon>
        <taxon>Rhodovibrionaceae</taxon>
        <taxon>Rhodovibrio</taxon>
    </lineage>
</organism>
<dbReference type="InterPro" id="IPR029052">
    <property type="entry name" value="Metallo-depent_PP-like"/>
</dbReference>
<gene>
    <name evidence="3" type="ORF">CKO28_22895</name>
</gene>
<dbReference type="RefSeq" id="WP_200343314.1">
    <property type="nucleotide sequence ID" value="NZ_NRRL01000124.1"/>
</dbReference>
<dbReference type="Proteomes" id="UP001296873">
    <property type="component" value="Unassembled WGS sequence"/>
</dbReference>
<evidence type="ECO:0000259" key="2">
    <source>
        <dbReference type="Pfam" id="PF00149"/>
    </source>
</evidence>
<feature type="region of interest" description="Disordered" evidence="1">
    <location>
        <begin position="35"/>
        <end position="57"/>
    </location>
</feature>
<proteinExistence type="predicted"/>
<name>A0ABS1DMB8_9PROT</name>
<accession>A0ABS1DMB8</accession>
<dbReference type="InterPro" id="IPR050126">
    <property type="entry name" value="Ap4A_hydrolase"/>
</dbReference>
<evidence type="ECO:0000313" key="4">
    <source>
        <dbReference type="Proteomes" id="UP001296873"/>
    </source>
</evidence>
<keyword evidence="4" id="KW-1185">Reference proteome</keyword>
<feature type="region of interest" description="Disordered" evidence="1">
    <location>
        <begin position="1"/>
        <end position="22"/>
    </location>
</feature>
<feature type="domain" description="Calcineurin-like phosphoesterase" evidence="2">
    <location>
        <begin position="63"/>
        <end position="234"/>
    </location>
</feature>
<evidence type="ECO:0000256" key="1">
    <source>
        <dbReference type="SAM" id="MobiDB-lite"/>
    </source>
</evidence>
<dbReference type="PANTHER" id="PTHR42850:SF4">
    <property type="entry name" value="ZINC-DEPENDENT ENDOPOLYPHOSPHATASE"/>
    <property type="match status" value="1"/>
</dbReference>
<dbReference type="SUPFAM" id="SSF56300">
    <property type="entry name" value="Metallo-dependent phosphatases"/>
    <property type="match status" value="1"/>
</dbReference>
<comment type="caution">
    <text evidence="3">The sequence shown here is derived from an EMBL/GenBank/DDBJ whole genome shotgun (WGS) entry which is preliminary data.</text>
</comment>
<evidence type="ECO:0000313" key="3">
    <source>
        <dbReference type="EMBL" id="MBK1670868.1"/>
    </source>
</evidence>
<dbReference type="InterPro" id="IPR004843">
    <property type="entry name" value="Calcineurin-like_PHP"/>
</dbReference>
<dbReference type="Gene3D" id="3.60.21.10">
    <property type="match status" value="1"/>
</dbReference>
<reference evidence="3 4" key="1">
    <citation type="journal article" date="2020" name="Microorganisms">
        <title>Osmotic Adaptation and Compatible Solute Biosynthesis of Phototrophic Bacteria as Revealed from Genome Analyses.</title>
        <authorList>
            <person name="Imhoff J.F."/>
            <person name="Rahn T."/>
            <person name="Kunzel S."/>
            <person name="Keller A."/>
            <person name="Neulinger S.C."/>
        </authorList>
    </citation>
    <scope>NUCLEOTIDE SEQUENCE [LARGE SCALE GENOMIC DNA]</scope>
    <source>
        <strain evidence="3 4">DSM 9895</strain>
    </source>
</reference>
<dbReference type="EMBL" id="NRRL01000124">
    <property type="protein sequence ID" value="MBK1670868.1"/>
    <property type="molecule type" value="Genomic_DNA"/>
</dbReference>
<sequence>MTKAFDRPPARPAGHASEPARKSWAQRLLGDDLARVHGSRGRPGGGLPEARPAPVPGPHDRVVYAIGDVHGRCDLLIRLHRTILADAARRGRRAAVVVHLGDYIDRGPDSRAVLDRLTGDPVPGLQTVCLRGNHDAWMHAFLDDAEAGRGWLVNGGRETLASYGVPAWGSDPSLRELRRLQADLLAVLPDRHRRFLEQLRLTWSEAGYLFVHAGLRPGVALDRQDPADLVSIRRPFLTSRDRFDGALAVHGHTVVNRPQVHDNRIAVDTGAYATGRLTALVIDGAEIAFLQT</sequence>
<dbReference type="PANTHER" id="PTHR42850">
    <property type="entry name" value="METALLOPHOSPHOESTERASE"/>
    <property type="match status" value="1"/>
</dbReference>
<dbReference type="Pfam" id="PF00149">
    <property type="entry name" value="Metallophos"/>
    <property type="match status" value="1"/>
</dbReference>
<protein>
    <recommendedName>
        <fullName evidence="2">Calcineurin-like phosphoesterase domain-containing protein</fullName>
    </recommendedName>
</protein>